<feature type="compositionally biased region" description="Gly residues" evidence="1">
    <location>
        <begin position="394"/>
        <end position="417"/>
    </location>
</feature>
<dbReference type="InterPro" id="IPR036359">
    <property type="entry name" value="Thiol_cytolysin_sf"/>
</dbReference>
<dbReference type="Gene3D" id="3.40.30.40">
    <property type="entry name" value="Perfringolysin"/>
    <property type="match status" value="1"/>
</dbReference>
<evidence type="ECO:0000256" key="1">
    <source>
        <dbReference type="SAM" id="MobiDB-lite"/>
    </source>
</evidence>
<dbReference type="GO" id="GO:0015485">
    <property type="term" value="F:cholesterol binding"/>
    <property type="evidence" value="ECO:0007669"/>
    <property type="project" value="InterPro"/>
</dbReference>
<name>A0A1T3D8E1_9FLAO</name>
<feature type="region of interest" description="Disordered" evidence="1">
    <location>
        <begin position="392"/>
        <end position="417"/>
    </location>
</feature>
<evidence type="ECO:0000313" key="2">
    <source>
        <dbReference type="EMBL" id="OPB49145.1"/>
    </source>
</evidence>
<reference evidence="2" key="1">
    <citation type="submission" date="2016-06" db="EMBL/GenBank/DDBJ databases">
        <authorList>
            <person name="Nicholson A.C."/>
        </authorList>
    </citation>
    <scope>NUCLEOTIDE SEQUENCE [LARGE SCALE GENOMIC DNA]</scope>
    <source>
        <strain evidence="2">E6809</strain>
    </source>
</reference>
<dbReference type="SUPFAM" id="SSF56978">
    <property type="entry name" value="Perfringolysin"/>
    <property type="match status" value="1"/>
</dbReference>
<comment type="caution">
    <text evidence="2">The sequence shown here is derived from an EMBL/GenBank/DDBJ whole genome shotgun (WGS) entry which is preliminary data.</text>
</comment>
<organism evidence="2">
    <name type="scientific">Elizabethkingia anophelis</name>
    <dbReference type="NCBI Taxonomy" id="1117645"/>
    <lineage>
        <taxon>Bacteria</taxon>
        <taxon>Pseudomonadati</taxon>
        <taxon>Bacteroidota</taxon>
        <taxon>Flavobacteriia</taxon>
        <taxon>Flavobacteriales</taxon>
        <taxon>Weeksellaceae</taxon>
        <taxon>Elizabethkingia</taxon>
    </lineage>
</organism>
<gene>
    <name evidence="2" type="ORF">BAY09_03700</name>
</gene>
<dbReference type="EMBL" id="MAHS01000010">
    <property type="protein sequence ID" value="OPB49145.1"/>
    <property type="molecule type" value="Genomic_DNA"/>
</dbReference>
<proteinExistence type="predicted"/>
<accession>A0A1T3D8E1</accession>
<dbReference type="AlphaFoldDB" id="A0A1T3D8E1"/>
<sequence length="417" mass="46176">MYIFENLKFQKMKKNLFLLACGIVSMFVISCNREGTNEVSPGYSNVKAGRFDNKPFSWDVSSGNGKNVFIGDGSIATPLGALASDGTTSSIRIDNTIVYPGAVYPFESIKNSTFDSEVKYAKRPYDLIFSFSNPYIIEDIDSEKGFTTYNRKLSEAVNSSNFNNYINANVKKLVDYSAVECFTYSDVQKAFSFNAGLGTLFTTKMSRKSRDIKYKSIYLARLIGTSFDVVFEPNVNGFFKSDIYNEDAKKFKGDPSGGRRDGSTVGQYFTSTPYYTKQITYGKYAYLAIESEYEYSRVKKAIEATFNAWKISGGGKYEEETIDILSKSVVTVLTTGDRSSEPFWGTSLDNLYSVFNVKYDSNFYGFPVYAQMRTVGTDEILKFMIDGPNSDSRGGNGFDNGGSGTGTGTGGTGGGRR</sequence>
<protein>
    <submittedName>
        <fullName evidence="2">Uncharacterized protein</fullName>
    </submittedName>
</protein>